<keyword evidence="3" id="KW-1185">Reference proteome</keyword>
<evidence type="ECO:0000313" key="2">
    <source>
        <dbReference type="EMBL" id="KAH3795564.1"/>
    </source>
</evidence>
<accession>A0A9D4FAT6</accession>
<proteinExistence type="predicted"/>
<evidence type="ECO:0000256" key="1">
    <source>
        <dbReference type="SAM" id="MobiDB-lite"/>
    </source>
</evidence>
<feature type="compositionally biased region" description="Polar residues" evidence="1">
    <location>
        <begin position="258"/>
        <end position="270"/>
    </location>
</feature>
<name>A0A9D4FAT6_DREPO</name>
<protein>
    <submittedName>
        <fullName evidence="2">Uncharacterized protein</fullName>
    </submittedName>
</protein>
<feature type="region of interest" description="Disordered" evidence="1">
    <location>
        <begin position="207"/>
        <end position="285"/>
    </location>
</feature>
<feature type="compositionally biased region" description="Polar residues" evidence="1">
    <location>
        <begin position="219"/>
        <end position="237"/>
    </location>
</feature>
<sequence>MQDREENGASPLPLCNRSLSIESLRTIDPNDYDVRSIYSSMSSISSVTQAPVNVSNKMIPRGSVRSVSYQPPGGRLKKGYSTPDIHALGRMFCEVNMLNRQQRNSVTRASQRSINSVSSRQSAYETALERRLRQQARRTERFTSGFYGTCADRALRGSTRSTRTLPSNRAYTRAMVHSNSPSLEEQFARQASFKSMRSMRFSLEHDPMTIHEHPDVDSTTRPLTKPSTSRSSEQVASMNHEFERPTSETHEQTRKEPPQTSFSKNSYTSQHEPHYHDPNSLKLGRHSIRGSVVKVPPRPITPEVKIQSMQEKVYSKVTKPRILHPKPRLNKDNIYASVNKSTFKAVIQAENSHLTEGKPSCIENSDDKVKNIEYETDIYASPSEVICDSKRLKEPETEEGLSGIENYGLADITTLDVYLSTYDVVDLEDDEEDVVASSNSKQEKDMYARLATFKPVASLAPYYVQGASK</sequence>
<reference evidence="2" key="1">
    <citation type="journal article" date="2019" name="bioRxiv">
        <title>The Genome of the Zebra Mussel, Dreissena polymorpha: A Resource for Invasive Species Research.</title>
        <authorList>
            <person name="McCartney M.A."/>
            <person name="Auch B."/>
            <person name="Kono T."/>
            <person name="Mallez S."/>
            <person name="Zhang Y."/>
            <person name="Obille A."/>
            <person name="Becker A."/>
            <person name="Abrahante J.E."/>
            <person name="Garbe J."/>
            <person name="Badalamenti J.P."/>
            <person name="Herman A."/>
            <person name="Mangelson H."/>
            <person name="Liachko I."/>
            <person name="Sullivan S."/>
            <person name="Sone E.D."/>
            <person name="Koren S."/>
            <person name="Silverstein K.A.T."/>
            <person name="Beckman K.B."/>
            <person name="Gohl D.M."/>
        </authorList>
    </citation>
    <scope>NUCLEOTIDE SEQUENCE</scope>
    <source>
        <strain evidence="2">Duluth1</strain>
        <tissue evidence="2">Whole animal</tissue>
    </source>
</reference>
<feature type="compositionally biased region" description="Basic and acidic residues" evidence="1">
    <location>
        <begin position="207"/>
        <end position="218"/>
    </location>
</feature>
<reference evidence="2" key="2">
    <citation type="submission" date="2020-11" db="EMBL/GenBank/DDBJ databases">
        <authorList>
            <person name="McCartney M.A."/>
            <person name="Auch B."/>
            <person name="Kono T."/>
            <person name="Mallez S."/>
            <person name="Becker A."/>
            <person name="Gohl D.M."/>
            <person name="Silverstein K.A.T."/>
            <person name="Koren S."/>
            <person name="Bechman K.B."/>
            <person name="Herman A."/>
            <person name="Abrahante J.E."/>
            <person name="Garbe J."/>
        </authorList>
    </citation>
    <scope>NUCLEOTIDE SEQUENCE</scope>
    <source>
        <strain evidence="2">Duluth1</strain>
        <tissue evidence="2">Whole animal</tissue>
    </source>
</reference>
<comment type="caution">
    <text evidence="2">The sequence shown here is derived from an EMBL/GenBank/DDBJ whole genome shotgun (WGS) entry which is preliminary data.</text>
</comment>
<dbReference type="EMBL" id="JAIWYP010000007">
    <property type="protein sequence ID" value="KAH3795564.1"/>
    <property type="molecule type" value="Genomic_DNA"/>
</dbReference>
<feature type="compositionally biased region" description="Basic and acidic residues" evidence="1">
    <location>
        <begin position="240"/>
        <end position="257"/>
    </location>
</feature>
<organism evidence="2 3">
    <name type="scientific">Dreissena polymorpha</name>
    <name type="common">Zebra mussel</name>
    <name type="synonym">Mytilus polymorpha</name>
    <dbReference type="NCBI Taxonomy" id="45954"/>
    <lineage>
        <taxon>Eukaryota</taxon>
        <taxon>Metazoa</taxon>
        <taxon>Spiralia</taxon>
        <taxon>Lophotrochozoa</taxon>
        <taxon>Mollusca</taxon>
        <taxon>Bivalvia</taxon>
        <taxon>Autobranchia</taxon>
        <taxon>Heteroconchia</taxon>
        <taxon>Euheterodonta</taxon>
        <taxon>Imparidentia</taxon>
        <taxon>Neoheterodontei</taxon>
        <taxon>Myida</taxon>
        <taxon>Dreissenoidea</taxon>
        <taxon>Dreissenidae</taxon>
        <taxon>Dreissena</taxon>
    </lineage>
</organism>
<evidence type="ECO:0000313" key="3">
    <source>
        <dbReference type="Proteomes" id="UP000828390"/>
    </source>
</evidence>
<dbReference type="AlphaFoldDB" id="A0A9D4FAT6"/>
<gene>
    <name evidence="2" type="ORF">DPMN_149118</name>
</gene>
<dbReference type="Proteomes" id="UP000828390">
    <property type="component" value="Unassembled WGS sequence"/>
</dbReference>